<evidence type="ECO:0000256" key="1">
    <source>
        <dbReference type="SAM" id="Phobius"/>
    </source>
</evidence>
<keyword evidence="3" id="KW-1185">Reference proteome</keyword>
<protein>
    <submittedName>
        <fullName evidence="2">Uncharacterized protein</fullName>
    </submittedName>
</protein>
<proteinExistence type="predicted"/>
<organism evidence="2 3">
    <name type="scientific">Cairina moschata</name>
    <name type="common">Muscovy duck</name>
    <dbReference type="NCBI Taxonomy" id="8855"/>
    <lineage>
        <taxon>Eukaryota</taxon>
        <taxon>Metazoa</taxon>
        <taxon>Chordata</taxon>
        <taxon>Craniata</taxon>
        <taxon>Vertebrata</taxon>
        <taxon>Euteleostomi</taxon>
        <taxon>Archelosauria</taxon>
        <taxon>Archosauria</taxon>
        <taxon>Dinosauria</taxon>
        <taxon>Saurischia</taxon>
        <taxon>Theropoda</taxon>
        <taxon>Coelurosauria</taxon>
        <taxon>Aves</taxon>
        <taxon>Neognathae</taxon>
        <taxon>Galloanserae</taxon>
        <taxon>Anseriformes</taxon>
        <taxon>Anatidae</taxon>
        <taxon>Anatinae</taxon>
        <taxon>Cairina</taxon>
    </lineage>
</organism>
<reference evidence="2" key="2">
    <citation type="submission" date="2025-08" db="UniProtKB">
        <authorList>
            <consortium name="Ensembl"/>
        </authorList>
    </citation>
    <scope>IDENTIFICATION</scope>
</reference>
<reference evidence="2" key="3">
    <citation type="submission" date="2025-09" db="UniProtKB">
        <authorList>
            <consortium name="Ensembl"/>
        </authorList>
    </citation>
    <scope>IDENTIFICATION</scope>
</reference>
<dbReference type="AlphaFoldDB" id="A0A8C3GE28"/>
<keyword evidence="1" id="KW-0812">Transmembrane</keyword>
<keyword evidence="1" id="KW-0472">Membrane</keyword>
<accession>A0A8C3GE28</accession>
<evidence type="ECO:0000313" key="3">
    <source>
        <dbReference type="Proteomes" id="UP000694556"/>
    </source>
</evidence>
<evidence type="ECO:0000313" key="2">
    <source>
        <dbReference type="Ensembl" id="ENSCMMP00000003012.1"/>
    </source>
</evidence>
<reference evidence="2" key="1">
    <citation type="submission" date="2018-09" db="EMBL/GenBank/DDBJ databases">
        <title>Common duck and Muscovy duck high density SNP chip.</title>
        <authorList>
            <person name="Vignal A."/>
            <person name="Thebault N."/>
            <person name="Warren W.C."/>
        </authorList>
    </citation>
    <scope>NUCLEOTIDE SEQUENCE [LARGE SCALE GENOMIC DNA]</scope>
</reference>
<dbReference type="Ensembl" id="ENSCMMT00000003369.1">
    <property type="protein sequence ID" value="ENSCMMP00000003012.1"/>
    <property type="gene ID" value="ENSCMMG00000001966.1"/>
</dbReference>
<name>A0A8C3GE28_CAIMO</name>
<keyword evidence="1" id="KW-1133">Transmembrane helix</keyword>
<sequence length="129" mass="14782">SKVYIAYVNLLLLSTFSWERYKLFSQVPRNESQVLDKDIRQVLEADQRESSNAEKDLGVLVADHKQTMHFSFSKFYGGSLFLVLFLVECSPASNILSCFLLVFSLQTKYSRDCSPEELQDLEAGPFKNI</sequence>
<dbReference type="Proteomes" id="UP000694556">
    <property type="component" value="Chromosome 2"/>
</dbReference>
<feature type="transmembrane region" description="Helical" evidence="1">
    <location>
        <begin position="80"/>
        <end position="103"/>
    </location>
</feature>